<dbReference type="EMBL" id="LAZR01001503">
    <property type="protein sequence ID" value="KKN43573.1"/>
    <property type="molecule type" value="Genomic_DNA"/>
</dbReference>
<sequence length="260" mass="31108">MKKFKINEHITLRLIGIKNQETIIFVDGEEFMQCKYLLIVNPQEREEFREITSVDEASELLRNDLERNLKPKDLGITGEEEFWGHCSNLQAWVENDYNINIIHTNLALPLLKELAKKGVLKAKAKLKEVVIEMFKKQNNRKILFLLEGDYLQFFNYDEFKDLYEIFSDTTNLSKKAINIKDIPFYVDLFRSFSAYSRYFSETHDYLLQPIIPDIQNFLKKIKINFDVKKKELWDALYCKLFIDNRYITLKELLDYKIKKF</sequence>
<name>A0A0F9TQB1_9ZZZZ</name>
<reference evidence="1" key="1">
    <citation type="journal article" date="2015" name="Nature">
        <title>Complex archaea that bridge the gap between prokaryotes and eukaryotes.</title>
        <authorList>
            <person name="Spang A."/>
            <person name="Saw J.H."/>
            <person name="Jorgensen S.L."/>
            <person name="Zaremba-Niedzwiedzka K."/>
            <person name="Martijn J."/>
            <person name="Lind A.E."/>
            <person name="van Eijk R."/>
            <person name="Schleper C."/>
            <person name="Guy L."/>
            <person name="Ettema T.J."/>
        </authorList>
    </citation>
    <scope>NUCLEOTIDE SEQUENCE</scope>
</reference>
<evidence type="ECO:0000313" key="1">
    <source>
        <dbReference type="EMBL" id="KKN43573.1"/>
    </source>
</evidence>
<accession>A0A0F9TQB1</accession>
<gene>
    <name evidence="1" type="ORF">LCGC14_0701730</name>
</gene>
<dbReference type="AlphaFoldDB" id="A0A0F9TQB1"/>
<comment type="caution">
    <text evidence="1">The sequence shown here is derived from an EMBL/GenBank/DDBJ whole genome shotgun (WGS) entry which is preliminary data.</text>
</comment>
<organism evidence="1">
    <name type="scientific">marine sediment metagenome</name>
    <dbReference type="NCBI Taxonomy" id="412755"/>
    <lineage>
        <taxon>unclassified sequences</taxon>
        <taxon>metagenomes</taxon>
        <taxon>ecological metagenomes</taxon>
    </lineage>
</organism>
<proteinExistence type="predicted"/>
<protein>
    <submittedName>
        <fullName evidence="1">Uncharacterized protein</fullName>
    </submittedName>
</protein>